<name>A0AAV4V4A8_CAEEX</name>
<protein>
    <submittedName>
        <fullName evidence="1">Uncharacterized protein</fullName>
    </submittedName>
</protein>
<proteinExistence type="predicted"/>
<comment type="caution">
    <text evidence="1">The sequence shown here is derived from an EMBL/GenBank/DDBJ whole genome shotgun (WGS) entry which is preliminary data.</text>
</comment>
<keyword evidence="2" id="KW-1185">Reference proteome</keyword>
<dbReference type="Proteomes" id="UP001054945">
    <property type="component" value="Unassembled WGS sequence"/>
</dbReference>
<dbReference type="AlphaFoldDB" id="A0AAV4V4A8"/>
<accession>A0AAV4V4A8</accession>
<evidence type="ECO:0000313" key="1">
    <source>
        <dbReference type="EMBL" id="GIY64739.1"/>
    </source>
</evidence>
<gene>
    <name evidence="1" type="ORF">CEXT_302871</name>
</gene>
<dbReference type="EMBL" id="BPLR01013918">
    <property type="protein sequence ID" value="GIY64739.1"/>
    <property type="molecule type" value="Genomic_DNA"/>
</dbReference>
<sequence length="101" mass="11214">MPNYNCIKTESFPFDELNMILNCCISQNSKASVNVFRYVFLNPMSESANKQSEKAFSFIFSSETLREQSGHYTSASPPHSAQVARMDGITLSVDVSCAGRC</sequence>
<reference evidence="1 2" key="1">
    <citation type="submission" date="2021-06" db="EMBL/GenBank/DDBJ databases">
        <title>Caerostris extrusa draft genome.</title>
        <authorList>
            <person name="Kono N."/>
            <person name="Arakawa K."/>
        </authorList>
    </citation>
    <scope>NUCLEOTIDE SEQUENCE [LARGE SCALE GENOMIC DNA]</scope>
</reference>
<evidence type="ECO:0000313" key="2">
    <source>
        <dbReference type="Proteomes" id="UP001054945"/>
    </source>
</evidence>
<organism evidence="1 2">
    <name type="scientific">Caerostris extrusa</name>
    <name type="common">Bark spider</name>
    <name type="synonym">Caerostris bankana</name>
    <dbReference type="NCBI Taxonomy" id="172846"/>
    <lineage>
        <taxon>Eukaryota</taxon>
        <taxon>Metazoa</taxon>
        <taxon>Ecdysozoa</taxon>
        <taxon>Arthropoda</taxon>
        <taxon>Chelicerata</taxon>
        <taxon>Arachnida</taxon>
        <taxon>Araneae</taxon>
        <taxon>Araneomorphae</taxon>
        <taxon>Entelegynae</taxon>
        <taxon>Araneoidea</taxon>
        <taxon>Araneidae</taxon>
        <taxon>Caerostris</taxon>
    </lineage>
</organism>